<sequence length="108" mass="12113">MTLFPWYIGIVLNEVDRLSPPVAAPKGAAISFLTDQEFAVHFKKVGSVIKLYSFIIMGFDDSAIIKNSAVLPDDHRNLEKDCVIEVGWGFEDIAFLYYLLTLISKLSD</sequence>
<comment type="caution">
    <text evidence="1">The sequence shown here is derived from an EMBL/GenBank/DDBJ whole genome shotgun (WGS) entry which is preliminary data.</text>
</comment>
<dbReference type="EMBL" id="BOVK01000003">
    <property type="protein sequence ID" value="GIQ67437.1"/>
    <property type="molecule type" value="Genomic_DNA"/>
</dbReference>
<evidence type="ECO:0000313" key="2">
    <source>
        <dbReference type="Proteomes" id="UP000677918"/>
    </source>
</evidence>
<reference evidence="1" key="1">
    <citation type="submission" date="2021-04" db="EMBL/GenBank/DDBJ databases">
        <title>Draft genome sequence of Xylanibacillus composti strain K13.</title>
        <authorList>
            <person name="Uke A."/>
            <person name="Chhe C."/>
            <person name="Baramee S."/>
            <person name="Kosugi A."/>
        </authorList>
    </citation>
    <scope>NUCLEOTIDE SEQUENCE</scope>
    <source>
        <strain evidence="1">K13</strain>
    </source>
</reference>
<accession>A0A8J4H102</accession>
<gene>
    <name evidence="1" type="ORF">XYCOK13_02610</name>
</gene>
<protein>
    <submittedName>
        <fullName evidence="1">Uncharacterized protein</fullName>
    </submittedName>
</protein>
<evidence type="ECO:0000313" key="1">
    <source>
        <dbReference type="EMBL" id="GIQ67437.1"/>
    </source>
</evidence>
<organism evidence="1 2">
    <name type="scientific">Xylanibacillus composti</name>
    <dbReference type="NCBI Taxonomy" id="1572762"/>
    <lineage>
        <taxon>Bacteria</taxon>
        <taxon>Bacillati</taxon>
        <taxon>Bacillota</taxon>
        <taxon>Bacilli</taxon>
        <taxon>Bacillales</taxon>
        <taxon>Paenibacillaceae</taxon>
        <taxon>Xylanibacillus</taxon>
    </lineage>
</organism>
<keyword evidence="2" id="KW-1185">Reference proteome</keyword>
<dbReference type="AlphaFoldDB" id="A0A8J4H102"/>
<proteinExistence type="predicted"/>
<name>A0A8J4H102_9BACL</name>
<dbReference type="Proteomes" id="UP000677918">
    <property type="component" value="Unassembled WGS sequence"/>
</dbReference>